<name>A0A5P1E3L0_ASPOF</name>
<evidence type="ECO:0000313" key="2">
    <source>
        <dbReference type="EMBL" id="ONK56087.1"/>
    </source>
</evidence>
<keyword evidence="1" id="KW-0472">Membrane</keyword>
<dbReference type="EMBL" id="CM007390">
    <property type="protein sequence ID" value="ONK56087.1"/>
    <property type="molecule type" value="Genomic_DNA"/>
</dbReference>
<feature type="transmembrane region" description="Helical" evidence="1">
    <location>
        <begin position="175"/>
        <end position="198"/>
    </location>
</feature>
<sequence length="204" mass="23807">MGGHLLDVNMEVLNPFLGYYHDCDFTVRPATELVQAGVSIKKAETESLNDISFSNGVLSLPCFNFNSYTTTTLLNYIAYEQMHRKSYRATYYAFLMDNIIDKAKDVTLLRQKGIITCWSGSDNEIASFFNCTTKELLYTFCTDETNVNEKLEEYCKKRWHRWRASFMQTYLSNPWVFISLIAAFILLFLTILQTLYTIMPYYNH</sequence>
<dbReference type="Gramene" id="ONK56087">
    <property type="protein sequence ID" value="ONK56087"/>
    <property type="gene ID" value="A4U43_C10F4000"/>
</dbReference>
<accession>A0A5P1E3L0</accession>
<dbReference type="PANTHER" id="PTHR31170:SF25">
    <property type="entry name" value="BNAA09G04570D PROTEIN"/>
    <property type="match status" value="1"/>
</dbReference>
<dbReference type="AlphaFoldDB" id="A0A5P1E3L0"/>
<gene>
    <name evidence="2" type="ORF">A4U43_C10F4000</name>
</gene>
<dbReference type="Proteomes" id="UP000243459">
    <property type="component" value="Chromosome 10"/>
</dbReference>
<keyword evidence="3" id="KW-1185">Reference proteome</keyword>
<keyword evidence="1" id="KW-1133">Transmembrane helix</keyword>
<reference evidence="3" key="1">
    <citation type="journal article" date="2017" name="Nat. Commun.">
        <title>The asparagus genome sheds light on the origin and evolution of a young Y chromosome.</title>
        <authorList>
            <person name="Harkess A."/>
            <person name="Zhou J."/>
            <person name="Xu C."/>
            <person name="Bowers J.E."/>
            <person name="Van der Hulst R."/>
            <person name="Ayyampalayam S."/>
            <person name="Mercati F."/>
            <person name="Riccardi P."/>
            <person name="McKain M.R."/>
            <person name="Kakrana A."/>
            <person name="Tang H."/>
            <person name="Ray J."/>
            <person name="Groenendijk J."/>
            <person name="Arikit S."/>
            <person name="Mathioni S.M."/>
            <person name="Nakano M."/>
            <person name="Shan H."/>
            <person name="Telgmann-Rauber A."/>
            <person name="Kanno A."/>
            <person name="Yue Z."/>
            <person name="Chen H."/>
            <person name="Li W."/>
            <person name="Chen Y."/>
            <person name="Xu X."/>
            <person name="Zhang Y."/>
            <person name="Luo S."/>
            <person name="Chen H."/>
            <person name="Gao J."/>
            <person name="Mao Z."/>
            <person name="Pires J.C."/>
            <person name="Luo M."/>
            <person name="Kudrna D."/>
            <person name="Wing R.A."/>
            <person name="Meyers B.C."/>
            <person name="Yi K."/>
            <person name="Kong H."/>
            <person name="Lavrijsen P."/>
            <person name="Sunseri F."/>
            <person name="Falavigna A."/>
            <person name="Ye Y."/>
            <person name="Leebens-Mack J.H."/>
            <person name="Chen G."/>
        </authorList>
    </citation>
    <scope>NUCLEOTIDE SEQUENCE [LARGE SCALE GENOMIC DNA]</scope>
    <source>
        <strain evidence="3">cv. DH0086</strain>
    </source>
</reference>
<evidence type="ECO:0000313" key="3">
    <source>
        <dbReference type="Proteomes" id="UP000243459"/>
    </source>
</evidence>
<proteinExistence type="predicted"/>
<evidence type="ECO:0000256" key="1">
    <source>
        <dbReference type="SAM" id="Phobius"/>
    </source>
</evidence>
<dbReference type="InterPro" id="IPR004158">
    <property type="entry name" value="DUF247_pln"/>
</dbReference>
<dbReference type="PANTHER" id="PTHR31170">
    <property type="entry name" value="BNAC04G53230D PROTEIN"/>
    <property type="match status" value="1"/>
</dbReference>
<keyword evidence="1" id="KW-0812">Transmembrane</keyword>
<protein>
    <submittedName>
        <fullName evidence="2">Uncharacterized protein</fullName>
    </submittedName>
</protein>
<dbReference type="Pfam" id="PF03140">
    <property type="entry name" value="DUF247"/>
    <property type="match status" value="1"/>
</dbReference>
<dbReference type="OMA" id="CAVELHE"/>
<dbReference type="OrthoDB" id="591587at2759"/>
<organism evidence="2 3">
    <name type="scientific">Asparagus officinalis</name>
    <name type="common">Garden asparagus</name>
    <dbReference type="NCBI Taxonomy" id="4686"/>
    <lineage>
        <taxon>Eukaryota</taxon>
        <taxon>Viridiplantae</taxon>
        <taxon>Streptophyta</taxon>
        <taxon>Embryophyta</taxon>
        <taxon>Tracheophyta</taxon>
        <taxon>Spermatophyta</taxon>
        <taxon>Magnoliopsida</taxon>
        <taxon>Liliopsida</taxon>
        <taxon>Asparagales</taxon>
        <taxon>Asparagaceae</taxon>
        <taxon>Asparagoideae</taxon>
        <taxon>Asparagus</taxon>
    </lineage>
</organism>